<feature type="domain" description="Histidine kinase" evidence="12">
    <location>
        <begin position="492"/>
        <end position="716"/>
    </location>
</feature>
<dbReference type="SMART" id="SM00086">
    <property type="entry name" value="PAC"/>
    <property type="match status" value="1"/>
</dbReference>
<dbReference type="InterPro" id="IPR003594">
    <property type="entry name" value="HATPase_dom"/>
</dbReference>
<dbReference type="Pfam" id="PF00512">
    <property type="entry name" value="HisKA"/>
    <property type="match status" value="1"/>
</dbReference>
<accession>A0A1M6FC91</accession>
<evidence type="ECO:0000259" key="13">
    <source>
        <dbReference type="PROSITE" id="PS50110"/>
    </source>
</evidence>
<dbReference type="CDD" id="cd00130">
    <property type="entry name" value="PAS"/>
    <property type="match status" value="1"/>
</dbReference>
<evidence type="ECO:0000256" key="8">
    <source>
        <dbReference type="ARBA" id="ARBA00023012"/>
    </source>
</evidence>
<dbReference type="InterPro" id="IPR000014">
    <property type="entry name" value="PAS"/>
</dbReference>
<feature type="domain" description="PAC" evidence="15">
    <location>
        <begin position="420"/>
        <end position="472"/>
    </location>
</feature>
<dbReference type="Proteomes" id="UP000184171">
    <property type="component" value="Unassembled WGS sequence"/>
</dbReference>
<dbReference type="GO" id="GO:0000155">
    <property type="term" value="F:phosphorelay sensor kinase activity"/>
    <property type="evidence" value="ECO:0007669"/>
    <property type="project" value="InterPro"/>
</dbReference>
<dbReference type="Pfam" id="PF02518">
    <property type="entry name" value="HATPase_c"/>
    <property type="match status" value="1"/>
</dbReference>
<dbReference type="EMBL" id="FQZT01000003">
    <property type="protein sequence ID" value="SHI95271.1"/>
    <property type="molecule type" value="Genomic_DNA"/>
</dbReference>
<evidence type="ECO:0000256" key="6">
    <source>
        <dbReference type="ARBA" id="ARBA00022777"/>
    </source>
</evidence>
<dbReference type="Gene3D" id="3.30.565.10">
    <property type="entry name" value="Histidine kinase-like ATPase, C-terminal domain"/>
    <property type="match status" value="1"/>
</dbReference>
<evidence type="ECO:0000313" key="16">
    <source>
        <dbReference type="EMBL" id="SHI95271.1"/>
    </source>
</evidence>
<feature type="modified residue" description="4-aspartylphosphate" evidence="9">
    <location>
        <position position="787"/>
    </location>
</feature>
<dbReference type="InterPro" id="IPR035965">
    <property type="entry name" value="PAS-like_dom_sf"/>
</dbReference>
<evidence type="ECO:0000259" key="14">
    <source>
        <dbReference type="PROSITE" id="PS50112"/>
    </source>
</evidence>
<dbReference type="SMART" id="SM00448">
    <property type="entry name" value="REC"/>
    <property type="match status" value="1"/>
</dbReference>
<dbReference type="GO" id="GO:0005524">
    <property type="term" value="F:ATP binding"/>
    <property type="evidence" value="ECO:0007669"/>
    <property type="project" value="UniProtKB-KW"/>
</dbReference>
<dbReference type="InterPro" id="IPR036890">
    <property type="entry name" value="HATPase_C_sf"/>
</dbReference>
<keyword evidence="11" id="KW-0812">Transmembrane</keyword>
<evidence type="ECO:0000313" key="17">
    <source>
        <dbReference type="Proteomes" id="UP000184171"/>
    </source>
</evidence>
<dbReference type="SUPFAM" id="SSF52172">
    <property type="entry name" value="CheY-like"/>
    <property type="match status" value="1"/>
</dbReference>
<dbReference type="InterPro" id="IPR013767">
    <property type="entry name" value="PAS_fold"/>
</dbReference>
<dbReference type="AlphaFoldDB" id="A0A1M6FC91"/>
<feature type="domain" description="PAS" evidence="14">
    <location>
        <begin position="346"/>
        <end position="394"/>
    </location>
</feature>
<keyword evidence="17" id="KW-1185">Reference proteome</keyword>
<evidence type="ECO:0000256" key="1">
    <source>
        <dbReference type="ARBA" id="ARBA00000085"/>
    </source>
</evidence>
<dbReference type="InterPro" id="IPR003661">
    <property type="entry name" value="HisK_dim/P_dom"/>
</dbReference>
<evidence type="ECO:0000259" key="15">
    <source>
        <dbReference type="PROSITE" id="PS50113"/>
    </source>
</evidence>
<keyword evidence="11" id="KW-0472">Membrane</keyword>
<dbReference type="SMART" id="SM00388">
    <property type="entry name" value="HisKA"/>
    <property type="match status" value="1"/>
</dbReference>
<evidence type="ECO:0000256" key="3">
    <source>
        <dbReference type="ARBA" id="ARBA00022553"/>
    </source>
</evidence>
<dbReference type="SMART" id="SM00091">
    <property type="entry name" value="PAS"/>
    <property type="match status" value="1"/>
</dbReference>
<dbReference type="InterPro" id="IPR011006">
    <property type="entry name" value="CheY-like_superfamily"/>
</dbReference>
<evidence type="ECO:0000256" key="7">
    <source>
        <dbReference type="ARBA" id="ARBA00022840"/>
    </source>
</evidence>
<dbReference type="Gene3D" id="3.30.450.20">
    <property type="entry name" value="PAS domain"/>
    <property type="match status" value="1"/>
</dbReference>
<dbReference type="InterPro" id="IPR036097">
    <property type="entry name" value="HisK_dim/P_sf"/>
</dbReference>
<dbReference type="PANTHER" id="PTHR43065:SF46">
    <property type="entry name" value="C4-DICARBOXYLATE TRANSPORT SENSOR PROTEIN DCTB"/>
    <property type="match status" value="1"/>
</dbReference>
<dbReference type="NCBIfam" id="TIGR00229">
    <property type="entry name" value="sensory_box"/>
    <property type="match status" value="1"/>
</dbReference>
<dbReference type="InterPro" id="IPR001789">
    <property type="entry name" value="Sig_transdc_resp-reg_receiver"/>
</dbReference>
<dbReference type="Gene3D" id="3.40.50.2300">
    <property type="match status" value="1"/>
</dbReference>
<keyword evidence="8" id="KW-0902">Two-component regulatory system</keyword>
<dbReference type="SMART" id="SM00387">
    <property type="entry name" value="HATPase_c"/>
    <property type="match status" value="1"/>
</dbReference>
<sequence>MKLSQKVFWIFFSITFVTLILAMSQFLTYYAQQRHRQVLDHISLLQTQVRELDVLHLALFQQGKWFDRAKFERLRKESTATCAIIQQEMAHTSQYLQEKLGGLSFHLENFGQALHELAEVRGATERLEAAIHNSLRTLHAHGAASAEHSAEHQQGLQHSHDQANETLVLDLNLQFQVSSYVHHRQYQRLPEIKKSIAVLNSVTADPILTAQLDHLVQMLEKYYQRNLELDDRKQFVESSALNFSNMSREILSALNEENAAQQRLVSQLSLAISFVGVLAAGFYWYRIRVYIRRFLFNQKQVMQALQTDAEFFEMEPQSEDELGELTGTMQDLAVELRTKKADLLESEKKYRSLVESLNEWIWETNVNHRFSYCSEAEQSITGYSQASMLGRKYLELSKGCEEESVFAEVEGHFRERTAFVNVERRITCADGSIKYLMSSGSPLYDKDENFIGFRGVDRDITALVAAREARDQMEERLQHSQKMESIGRLAGGVAHDFNNILSAIIGYAELITHRLEQEHSCFRYVQEIRNSGERAAGLTKQLLAFSRKQTRTPQTLDLGAEALALSDMLRRLVGEQIDLQIEVGDNLWPVLMDKSQLEQVIVNLAVNAKDAMPEGGQLKINLVNCPVDCECRPGFLPEMQQKDTVCLTISDTGCGIPEELLENIFEPFFTTKEKDKGTGLGLAMVYGIITQNNGDLQVDSEVGKGTSFTILLPRSEQGSEQVKEKTQKKDLRKGNETILFAEDENALRQMHCEFLESLGYRVIPAEDGVDALEKYAAAERVDMLVTDVVMPHIGGVELAKRLLEKDPELKVLYTSGYTDRSLFEDGVLKEGTNFVYKPATPMDVVKMMARQLD</sequence>
<feature type="transmembrane region" description="Helical" evidence="11">
    <location>
        <begin position="7"/>
        <end position="31"/>
    </location>
</feature>
<dbReference type="STRING" id="1122189.SAMN02745165_01232"/>
<keyword evidence="11" id="KW-1133">Transmembrane helix</keyword>
<proteinExistence type="predicted"/>
<dbReference type="PANTHER" id="PTHR43065">
    <property type="entry name" value="SENSOR HISTIDINE KINASE"/>
    <property type="match status" value="1"/>
</dbReference>
<dbReference type="PROSITE" id="PS50113">
    <property type="entry name" value="PAC"/>
    <property type="match status" value="1"/>
</dbReference>
<dbReference type="CDD" id="cd00082">
    <property type="entry name" value="HisKA"/>
    <property type="match status" value="1"/>
</dbReference>
<evidence type="ECO:0000256" key="11">
    <source>
        <dbReference type="SAM" id="Phobius"/>
    </source>
</evidence>
<dbReference type="InterPro" id="IPR000700">
    <property type="entry name" value="PAS-assoc_C"/>
</dbReference>
<reference evidence="16 17" key="1">
    <citation type="submission" date="2016-11" db="EMBL/GenBank/DDBJ databases">
        <authorList>
            <person name="Jaros S."/>
            <person name="Januszkiewicz K."/>
            <person name="Wedrychowicz H."/>
        </authorList>
    </citation>
    <scope>NUCLEOTIDE SEQUENCE [LARGE SCALE GENOMIC DNA]</scope>
    <source>
        <strain evidence="16 17">DSM 5091</strain>
    </source>
</reference>
<dbReference type="Gene3D" id="1.10.287.130">
    <property type="match status" value="1"/>
</dbReference>
<feature type="region of interest" description="Disordered" evidence="10">
    <location>
        <begin position="141"/>
        <end position="160"/>
    </location>
</feature>
<dbReference type="PROSITE" id="PS50109">
    <property type="entry name" value="HIS_KIN"/>
    <property type="match status" value="1"/>
</dbReference>
<dbReference type="GO" id="GO:0006355">
    <property type="term" value="P:regulation of DNA-templated transcription"/>
    <property type="evidence" value="ECO:0007669"/>
    <property type="project" value="InterPro"/>
</dbReference>
<dbReference type="PROSITE" id="PS50110">
    <property type="entry name" value="RESPONSE_REGULATORY"/>
    <property type="match status" value="1"/>
</dbReference>
<evidence type="ECO:0000256" key="10">
    <source>
        <dbReference type="SAM" id="MobiDB-lite"/>
    </source>
</evidence>
<keyword evidence="7" id="KW-0067">ATP-binding</keyword>
<keyword evidence="6" id="KW-0418">Kinase</keyword>
<protein>
    <recommendedName>
        <fullName evidence="2">histidine kinase</fullName>
        <ecNumber evidence="2">2.7.13.3</ecNumber>
    </recommendedName>
</protein>
<dbReference type="RefSeq" id="WP_072906811.1">
    <property type="nucleotide sequence ID" value="NZ_FQZT01000003.1"/>
</dbReference>
<dbReference type="OrthoDB" id="9761263at2"/>
<dbReference type="EC" id="2.7.13.3" evidence="2"/>
<evidence type="ECO:0000256" key="5">
    <source>
        <dbReference type="ARBA" id="ARBA00022741"/>
    </source>
</evidence>
<dbReference type="Pfam" id="PF00072">
    <property type="entry name" value="Response_reg"/>
    <property type="match status" value="1"/>
</dbReference>
<evidence type="ECO:0000256" key="2">
    <source>
        <dbReference type="ARBA" id="ARBA00012438"/>
    </source>
</evidence>
<evidence type="ECO:0000256" key="4">
    <source>
        <dbReference type="ARBA" id="ARBA00022679"/>
    </source>
</evidence>
<gene>
    <name evidence="16" type="ORF">SAMN02745165_01232</name>
</gene>
<feature type="domain" description="Response regulatory" evidence="13">
    <location>
        <begin position="737"/>
        <end position="852"/>
    </location>
</feature>
<evidence type="ECO:0000259" key="12">
    <source>
        <dbReference type="PROSITE" id="PS50109"/>
    </source>
</evidence>
<dbReference type="SUPFAM" id="SSF55785">
    <property type="entry name" value="PYP-like sensor domain (PAS domain)"/>
    <property type="match status" value="1"/>
</dbReference>
<comment type="catalytic activity">
    <reaction evidence="1">
        <text>ATP + protein L-histidine = ADP + protein N-phospho-L-histidine.</text>
        <dbReference type="EC" id="2.7.13.3"/>
    </reaction>
</comment>
<name>A0A1M6FC91_MALRU</name>
<dbReference type="PRINTS" id="PR00344">
    <property type="entry name" value="BCTRLSENSOR"/>
</dbReference>
<keyword evidence="5" id="KW-0547">Nucleotide-binding</keyword>
<dbReference type="SUPFAM" id="SSF55874">
    <property type="entry name" value="ATPase domain of HSP90 chaperone/DNA topoisomerase II/histidine kinase"/>
    <property type="match status" value="1"/>
</dbReference>
<evidence type="ECO:0000256" key="9">
    <source>
        <dbReference type="PROSITE-ProRule" id="PRU00169"/>
    </source>
</evidence>
<dbReference type="PROSITE" id="PS50112">
    <property type="entry name" value="PAS"/>
    <property type="match status" value="1"/>
</dbReference>
<dbReference type="SUPFAM" id="SSF47384">
    <property type="entry name" value="Homodimeric domain of signal transducing histidine kinase"/>
    <property type="match status" value="1"/>
</dbReference>
<keyword evidence="4" id="KW-0808">Transferase</keyword>
<dbReference type="Pfam" id="PF00989">
    <property type="entry name" value="PAS"/>
    <property type="match status" value="1"/>
</dbReference>
<keyword evidence="3 9" id="KW-0597">Phosphoprotein</keyword>
<dbReference type="InterPro" id="IPR001610">
    <property type="entry name" value="PAC"/>
</dbReference>
<organism evidence="16 17">
    <name type="scientific">Malonomonas rubra DSM 5091</name>
    <dbReference type="NCBI Taxonomy" id="1122189"/>
    <lineage>
        <taxon>Bacteria</taxon>
        <taxon>Pseudomonadati</taxon>
        <taxon>Thermodesulfobacteriota</taxon>
        <taxon>Desulfuromonadia</taxon>
        <taxon>Desulfuromonadales</taxon>
        <taxon>Geopsychrobacteraceae</taxon>
        <taxon>Malonomonas</taxon>
    </lineage>
</organism>
<dbReference type="InterPro" id="IPR004358">
    <property type="entry name" value="Sig_transdc_His_kin-like_C"/>
</dbReference>
<dbReference type="InterPro" id="IPR005467">
    <property type="entry name" value="His_kinase_dom"/>
</dbReference>